<dbReference type="InterPro" id="IPR003593">
    <property type="entry name" value="AAA+_ATPase"/>
</dbReference>
<dbReference type="SUPFAM" id="SSF52540">
    <property type="entry name" value="P-loop containing nucleoside triphosphate hydrolases"/>
    <property type="match status" value="1"/>
</dbReference>
<dbReference type="FunFam" id="3.40.50.300:FF:000133">
    <property type="entry name" value="Spermidine/putrescine import ATP-binding protein PotA"/>
    <property type="match status" value="1"/>
</dbReference>
<dbReference type="GO" id="GO:0022857">
    <property type="term" value="F:transmembrane transporter activity"/>
    <property type="evidence" value="ECO:0007669"/>
    <property type="project" value="InterPro"/>
</dbReference>
<dbReference type="RefSeq" id="WP_111218343.1">
    <property type="nucleotide sequence ID" value="NZ_CP117260.1"/>
</dbReference>
<dbReference type="AlphaFoldDB" id="A0AAF1KBV7"/>
<accession>A0AAF1KBV7</accession>
<keyword evidence="2" id="KW-0813">Transport</keyword>
<dbReference type="GO" id="GO:0015847">
    <property type="term" value="P:putrescine transport"/>
    <property type="evidence" value="ECO:0007669"/>
    <property type="project" value="UniProtKB-ARBA"/>
</dbReference>
<dbReference type="PROSITE" id="PS00211">
    <property type="entry name" value="ABC_TRANSPORTER_1"/>
    <property type="match status" value="1"/>
</dbReference>
<keyword evidence="3" id="KW-0547">Nucleotide-binding</keyword>
<evidence type="ECO:0000259" key="5">
    <source>
        <dbReference type="PROSITE" id="PS50893"/>
    </source>
</evidence>
<keyword evidence="4 6" id="KW-0067">ATP-binding</keyword>
<dbReference type="InterPro" id="IPR003439">
    <property type="entry name" value="ABC_transporter-like_ATP-bd"/>
</dbReference>
<dbReference type="Gene3D" id="2.40.50.100">
    <property type="match status" value="1"/>
</dbReference>
<dbReference type="GO" id="GO:0043190">
    <property type="term" value="C:ATP-binding cassette (ABC) transporter complex"/>
    <property type="evidence" value="ECO:0007669"/>
    <property type="project" value="InterPro"/>
</dbReference>
<reference evidence="7" key="2">
    <citation type="journal article" date="2023" name="MicrobiologyOpen">
        <title>Genomics of the tumorigenes clade of the family Rhizobiaceae and description of Rhizobium rhododendri sp. nov.</title>
        <authorList>
            <person name="Kuzmanovic N."/>
            <person name="diCenzo G.C."/>
            <person name="Bunk B."/>
            <person name="Sproeer C."/>
            <person name="Fruehling A."/>
            <person name="Neumann-Schaal M."/>
            <person name="Overmann J."/>
            <person name="Smalla K."/>
        </authorList>
    </citation>
    <scope>NUCLEOTIDE SEQUENCE [LARGE SCALE GENOMIC DNA]</scope>
    <source>
        <strain evidence="7">1078</strain>
        <plasmid evidence="7">unnamed3</plasmid>
    </source>
</reference>
<dbReference type="Gene3D" id="3.40.50.300">
    <property type="entry name" value="P-loop containing nucleotide triphosphate hydrolases"/>
    <property type="match status" value="1"/>
</dbReference>
<dbReference type="PROSITE" id="PS50893">
    <property type="entry name" value="ABC_TRANSPORTER_2"/>
    <property type="match status" value="1"/>
</dbReference>
<dbReference type="Proteomes" id="UP000249499">
    <property type="component" value="Plasmid unnamed3"/>
</dbReference>
<gene>
    <name evidence="6" type="ORF">PR017_27855</name>
</gene>
<dbReference type="InterPro" id="IPR017871">
    <property type="entry name" value="ABC_transporter-like_CS"/>
</dbReference>
<dbReference type="PANTHER" id="PTHR42781:SF4">
    <property type="entry name" value="SPERMIDINE_PUTRESCINE IMPORT ATP-BINDING PROTEIN POTA"/>
    <property type="match status" value="1"/>
</dbReference>
<evidence type="ECO:0000313" key="7">
    <source>
        <dbReference type="Proteomes" id="UP000249499"/>
    </source>
</evidence>
<dbReference type="Pfam" id="PF00005">
    <property type="entry name" value="ABC_tran"/>
    <property type="match status" value="1"/>
</dbReference>
<dbReference type="InterPro" id="IPR013611">
    <property type="entry name" value="Transp-assoc_OB_typ2"/>
</dbReference>
<keyword evidence="7" id="KW-1185">Reference proteome</keyword>
<dbReference type="InterPro" id="IPR027417">
    <property type="entry name" value="P-loop_NTPase"/>
</dbReference>
<keyword evidence="6" id="KW-0614">Plasmid</keyword>
<dbReference type="InterPro" id="IPR008995">
    <property type="entry name" value="Mo/tungstate-bd_C_term_dom"/>
</dbReference>
<dbReference type="InterPro" id="IPR050093">
    <property type="entry name" value="ABC_SmlMolc_Importer"/>
</dbReference>
<reference evidence="6 7" key="1">
    <citation type="journal article" date="2018" name="Sci. Rep.">
        <title>Rhizobium tumorigenes sp. nov., a novel plant tumorigenic bacterium isolated from cane gall tumors on thornless blackberry.</title>
        <authorList>
            <person name="Kuzmanovi N."/>
            <person name="Smalla K."/>
            <person name="Gronow S."/>
            <person name="PuBawska J."/>
        </authorList>
    </citation>
    <scope>NUCLEOTIDE SEQUENCE [LARGE SCALE GENOMIC DNA]</scope>
    <source>
        <strain evidence="6 7">1078</strain>
    </source>
</reference>
<dbReference type="GO" id="GO:0005524">
    <property type="term" value="F:ATP binding"/>
    <property type="evidence" value="ECO:0007669"/>
    <property type="project" value="UniProtKB-KW"/>
</dbReference>
<sequence>MSTMPNRERDLSGSGLLLSARGLTKNYAGQRVVDGIDLDIPERAFTTFLGPSGCGKTTILRMIAGFETPDAGSIVLDGRSLAGVPPERRPVNTVFQSYALFPHLTVVENVAFSLTLRRRSNVDVTARVKKALDAVHMGEFGSRYPHQLSGGQQQRVAVARAIIAEPHLLLLDEPLSALDKKMRGHLQIELKDLQRRLGIAFVYVTHDQEEAFALSDIVVVMNKGRIVQKAAPLTIYARPATAFVADFIGAATLIPGEIVDGSGATGLAAIDTAIGIVQCPAVEGLAKGDKAVLAIRPEHVRMGADGLETTIRHVVFKGDRYLVEAIVNGVVVRFMSDNPLTPGETVGLVFDRDRAFVTRVD</sequence>
<protein>
    <submittedName>
        <fullName evidence="6">ABC transporter ATP-binding protein</fullName>
    </submittedName>
</protein>
<name>A0AAF1KBV7_9HYPH</name>
<evidence type="ECO:0000256" key="3">
    <source>
        <dbReference type="ARBA" id="ARBA00022741"/>
    </source>
</evidence>
<dbReference type="Pfam" id="PF08402">
    <property type="entry name" value="TOBE_2"/>
    <property type="match status" value="1"/>
</dbReference>
<geneLocation type="plasmid" evidence="6 7">
    <name>unnamed3</name>
</geneLocation>
<dbReference type="KEGG" id="rtu:PR017_27855"/>
<evidence type="ECO:0000256" key="4">
    <source>
        <dbReference type="ARBA" id="ARBA00022840"/>
    </source>
</evidence>
<dbReference type="PANTHER" id="PTHR42781">
    <property type="entry name" value="SPERMIDINE/PUTRESCINE IMPORT ATP-BINDING PROTEIN POTA"/>
    <property type="match status" value="1"/>
</dbReference>
<evidence type="ECO:0000256" key="2">
    <source>
        <dbReference type="ARBA" id="ARBA00022448"/>
    </source>
</evidence>
<dbReference type="GO" id="GO:0016887">
    <property type="term" value="F:ATP hydrolysis activity"/>
    <property type="evidence" value="ECO:0007669"/>
    <property type="project" value="InterPro"/>
</dbReference>
<dbReference type="EMBL" id="CP117260">
    <property type="protein sequence ID" value="WFR99209.1"/>
    <property type="molecule type" value="Genomic_DNA"/>
</dbReference>
<evidence type="ECO:0000313" key="6">
    <source>
        <dbReference type="EMBL" id="WFR99209.1"/>
    </source>
</evidence>
<proteinExistence type="inferred from homology"/>
<dbReference type="SMART" id="SM00382">
    <property type="entry name" value="AAA"/>
    <property type="match status" value="1"/>
</dbReference>
<feature type="domain" description="ABC transporter" evidence="5">
    <location>
        <begin position="18"/>
        <end position="248"/>
    </location>
</feature>
<evidence type="ECO:0000256" key="1">
    <source>
        <dbReference type="ARBA" id="ARBA00005417"/>
    </source>
</evidence>
<comment type="similarity">
    <text evidence="1">Belongs to the ABC transporter superfamily.</text>
</comment>
<organism evidence="6 7">
    <name type="scientific">Rhizobium tumorigenes</name>
    <dbReference type="NCBI Taxonomy" id="2041385"/>
    <lineage>
        <taxon>Bacteria</taxon>
        <taxon>Pseudomonadati</taxon>
        <taxon>Pseudomonadota</taxon>
        <taxon>Alphaproteobacteria</taxon>
        <taxon>Hyphomicrobiales</taxon>
        <taxon>Rhizobiaceae</taxon>
        <taxon>Rhizobium/Agrobacterium group</taxon>
        <taxon>Rhizobium</taxon>
    </lineage>
</organism>
<dbReference type="SUPFAM" id="SSF50331">
    <property type="entry name" value="MOP-like"/>
    <property type="match status" value="1"/>
</dbReference>